<feature type="domain" description="Chalcone isomerase" evidence="2">
    <location>
        <begin position="24"/>
        <end position="191"/>
    </location>
</feature>
<keyword evidence="3" id="KW-0413">Isomerase</keyword>
<evidence type="ECO:0000256" key="1">
    <source>
        <dbReference type="SAM" id="SignalP"/>
    </source>
</evidence>
<evidence type="ECO:0000259" key="2">
    <source>
        <dbReference type="Pfam" id="PF16036"/>
    </source>
</evidence>
<dbReference type="InterPro" id="IPR016088">
    <property type="entry name" value="Chalcone_isomerase_3-sand"/>
</dbReference>
<proteinExistence type="predicted"/>
<feature type="signal peptide" evidence="1">
    <location>
        <begin position="1"/>
        <end position="21"/>
    </location>
</feature>
<dbReference type="Pfam" id="PF16036">
    <property type="entry name" value="Chalcone_3"/>
    <property type="match status" value="1"/>
</dbReference>
<dbReference type="InterPro" id="IPR016087">
    <property type="entry name" value="Chalcone_isomerase"/>
</dbReference>
<feature type="chain" id="PRO_5045416262" evidence="1">
    <location>
        <begin position="22"/>
        <end position="202"/>
    </location>
</feature>
<dbReference type="EMBL" id="JBHRSZ010000007">
    <property type="protein sequence ID" value="MFC3152566.1"/>
    <property type="molecule type" value="Genomic_DNA"/>
</dbReference>
<reference evidence="4" key="1">
    <citation type="journal article" date="2019" name="Int. J. Syst. Evol. Microbiol.">
        <title>The Global Catalogue of Microorganisms (GCM) 10K type strain sequencing project: providing services to taxonomists for standard genome sequencing and annotation.</title>
        <authorList>
            <consortium name="The Broad Institute Genomics Platform"/>
            <consortium name="The Broad Institute Genome Sequencing Center for Infectious Disease"/>
            <person name="Wu L."/>
            <person name="Ma J."/>
        </authorList>
    </citation>
    <scope>NUCLEOTIDE SEQUENCE [LARGE SCALE GENOMIC DNA]</scope>
    <source>
        <strain evidence="4">KCTC 52438</strain>
    </source>
</reference>
<accession>A0ABV7HIC1</accession>
<dbReference type="SUPFAM" id="SSF54626">
    <property type="entry name" value="Chalcone isomerase"/>
    <property type="match status" value="1"/>
</dbReference>
<keyword evidence="1" id="KW-0732">Signal</keyword>
<dbReference type="GO" id="GO:0016853">
    <property type="term" value="F:isomerase activity"/>
    <property type="evidence" value="ECO:0007669"/>
    <property type="project" value="UniProtKB-KW"/>
</dbReference>
<evidence type="ECO:0000313" key="3">
    <source>
        <dbReference type="EMBL" id="MFC3152566.1"/>
    </source>
</evidence>
<dbReference type="InterPro" id="IPR036298">
    <property type="entry name" value="Chalcone_isomerase_sf"/>
</dbReference>
<sequence length="202" mass="22709">MFWFRNAILVIVLLCSWSLHAALISDVEVADTVSLESGQTQLVLNGAALRKKYLIVDVYIGGLYLEEASQDPDTIISADTYKRMMFHVLLKRVSARKVANALNEALVINISKEEHQVLKPQIDLFLSLFDDIRLHKGDEVTIDYVPGTGTIVHMPGREDAVLEGKDFYDALLKVWIGPQPVSKDFKQQMLGVMDDSEMDEDV</sequence>
<keyword evidence="4" id="KW-1185">Reference proteome</keyword>
<evidence type="ECO:0000313" key="4">
    <source>
        <dbReference type="Proteomes" id="UP001595476"/>
    </source>
</evidence>
<gene>
    <name evidence="3" type="ORF">ACFOEK_16135</name>
</gene>
<organism evidence="3 4">
    <name type="scientific">Litoribrevibacter euphylliae</name>
    <dbReference type="NCBI Taxonomy" id="1834034"/>
    <lineage>
        <taxon>Bacteria</taxon>
        <taxon>Pseudomonadati</taxon>
        <taxon>Pseudomonadota</taxon>
        <taxon>Gammaproteobacteria</taxon>
        <taxon>Oceanospirillales</taxon>
        <taxon>Oceanospirillaceae</taxon>
        <taxon>Litoribrevibacter</taxon>
    </lineage>
</organism>
<comment type="caution">
    <text evidence="3">The sequence shown here is derived from an EMBL/GenBank/DDBJ whole genome shotgun (WGS) entry which is preliminary data.</text>
</comment>
<name>A0ABV7HIC1_9GAMM</name>
<protein>
    <submittedName>
        <fullName evidence="3">Chalcone isomerase family protein</fullName>
    </submittedName>
</protein>
<dbReference type="RefSeq" id="WP_386722496.1">
    <property type="nucleotide sequence ID" value="NZ_JBHRSZ010000007.1"/>
</dbReference>
<dbReference type="Gene3D" id="3.50.70.10">
    <property type="match status" value="1"/>
</dbReference>
<dbReference type="Proteomes" id="UP001595476">
    <property type="component" value="Unassembled WGS sequence"/>
</dbReference>